<dbReference type="Pfam" id="PF20255">
    <property type="entry name" value="DUF6606"/>
    <property type="match status" value="1"/>
</dbReference>
<comment type="caution">
    <text evidence="10">The sequence shown here is derived from an EMBL/GenBank/DDBJ whole genome shotgun (WGS) entry which is preliminary data.</text>
</comment>
<dbReference type="SUPFAM" id="SSF52540">
    <property type="entry name" value="P-loop containing nucleoside triphosphate hydrolases"/>
    <property type="match status" value="1"/>
</dbReference>
<dbReference type="EMBL" id="JNVN01000448">
    <property type="protein sequence ID" value="KHJ35285.1"/>
    <property type="molecule type" value="Genomic_DNA"/>
</dbReference>
<dbReference type="OMA" id="CIIPMVA"/>
<dbReference type="PANTHER" id="PTHR13367">
    <property type="entry name" value="UBIQUITIN THIOESTERASE"/>
    <property type="match status" value="1"/>
</dbReference>
<evidence type="ECO:0000259" key="7">
    <source>
        <dbReference type="Pfam" id="PF12340"/>
    </source>
</evidence>
<comment type="catalytic activity">
    <reaction evidence="1">
        <text>Thiol-dependent hydrolysis of ester, thioester, amide, peptide and isopeptide bonds formed by the C-terminal Gly of ubiquitin (a 76-residue protein attached to proteins as an intracellular targeting signal).</text>
        <dbReference type="EC" id="3.4.19.12"/>
    </reaction>
</comment>
<evidence type="ECO:0000256" key="6">
    <source>
        <dbReference type="ARBA" id="ARBA00022807"/>
    </source>
</evidence>
<dbReference type="Pfam" id="PF12340">
    <property type="entry name" value="DUF3638"/>
    <property type="match status" value="1"/>
</dbReference>
<evidence type="ECO:0000256" key="3">
    <source>
        <dbReference type="ARBA" id="ARBA00022670"/>
    </source>
</evidence>
<proteinExistence type="predicted"/>
<evidence type="ECO:0000256" key="1">
    <source>
        <dbReference type="ARBA" id="ARBA00000707"/>
    </source>
</evidence>
<dbReference type="InterPro" id="IPR046541">
    <property type="entry name" value="DUF6606"/>
</dbReference>
<dbReference type="Gene3D" id="3.40.50.300">
    <property type="entry name" value="P-loop containing nucleotide triphosphate hydrolases"/>
    <property type="match status" value="1"/>
</dbReference>
<name>A0A0B1PDA0_UNCNE</name>
<dbReference type="InterPro" id="IPR022105">
    <property type="entry name" value="DUF3645"/>
</dbReference>
<dbReference type="EC" id="3.4.19.12" evidence="2"/>
<dbReference type="GO" id="GO:0004843">
    <property type="term" value="F:cysteine-type deubiquitinase activity"/>
    <property type="evidence" value="ECO:0007669"/>
    <property type="project" value="UniProtKB-EC"/>
</dbReference>
<keyword evidence="5 10" id="KW-0378">Hydrolase</keyword>
<dbReference type="InterPro" id="IPR051346">
    <property type="entry name" value="OTU_Deubiquitinase"/>
</dbReference>
<dbReference type="Pfam" id="PF12359">
    <property type="entry name" value="DUF3645"/>
    <property type="match status" value="1"/>
</dbReference>
<sequence>MSMSSDVEALSNHVALPAKLPGCQDSNLNEIEIQLIRRLLTASDSFLNIGNSQDKEVLSSLHRSLSLTLFVHANGGLSRSDIISALQGLNDHEFVLFHITEQNAGITVTLQNRFVPTNTAELLVFGTNFSKSMDGENLLFEIMEASPKCQDVLASSNALIWKFPSFAVTIPKLTYNEFDLKDELANFLVRASGESVKHVAAHTNKSQALAYESRDSVDPVIISGILVTILKSGGTESYPTPLIKRIRDDVCWDGTGINPWRRSPMWLLLRVAIERYLCAELNWEIGQIYYKVLMCLFHSQFLLECTKSSQIRGDLLQHLIKKLVIRIDKLHAKESTIKTEFLSQFIELYNALEKNVHVVVECAEKRLSDITSVPCNPDIRGIPFRAEDKFCKLQLLNSNSYIKKVLDISRHKIPSLAFQRGSSVNIQISKFQPNMSTLENLIELAKLESDTKNLLQQHQSGNQSHESYDSRIHTIADLIKVYVETVGNSYDDNPEQKSRMLLLVLELWVELDKCAVQSFNLLKKYSPGISQEITNVLLLSCCEDLERLHRVQTYLINRHNECSNSSITLFIQPHKDCFAVQYYDNLSKNSIMKQSLNQIEADAQRMRAIKKNEWQELSKEFQSLEDEELSLSHETINGEHDRRRCTNFPKFTLASAAKPFTNTHFARVKFPVRESDICLPNGAKFQYYDSINNIWPDKLRKVSYAHHCRLVFPKNSPYSSFSESLGLKSDVPGPSSYSIVASDPKCPDRTRIQEFLSMQTLLSGYEHRWIQILIELGSSNINFSTESATFLMNHLILQVGPRDDNDIRGIIHRIFLDQSFCDRLIFWIKGRLEEISSSVRKREVFLMEILVNLAVRLFELGGQGNKEEGIKILTNAREITLSWLSELKNDIKIASSTEITQKLAYYIIWAALLCRRTFIVFLGSSSISHSLFTSYLESSICLQENLNDSDSNLPLSLEAALHRDTKMVWNLRHTLRSSLNMKVLVSVILAHMPSLALPIFSDTTSIEFHEAPRDWWLQIITEESENFKQQNINLHLLTGHLLVDGKPIGKLSKEWRESRIYKRIFGTEEIQIWPSHLLGMDYVLNQKRHNYEVHFGTRGGENIIQAISQYDHLELLPSEIFLKNQISDLPSFLVSSCAHWLNFKKKRVEIRQISDPWKLRPTDWTIDLKICIATSFISNKKLFLVDPYSRPFKIVTKIFQGFEKPSEILMMQGEKGSIRVVFPRLELKFHVNENRYFECPQLGAEIDPNQDIRTWYGLKNKLVLRCVVRGPASQKSMSGVGKSHKLNRRIVLVPLGKINYKKSGINTEVSVTNNGSYARFIVNEILGRIETVDLGDQYLKAFYHAVTSRLIPDPLTGRTGTEEAIHCLNLANCQPAVPLLETQKSVLRELANLTPCRNFYPRHMKMMQETSWNKNLTTTIQYDGYRAIIEKILEKSQHLSKFFDGASGHEQISTYSADILNKRNIIRRDLYTRRQSWEEVSLVSRDNVYSGHDIKPYVSRLANVQKCILLIQNWSQFLPTTKSLGKILEGWSSFQGFSQSTTEFSISDLMDMDIRSHWGSLVNTMRSIEKSSKYKLMFLLGIISFHKNVNMNIITSLIAFAISNELKVLEPPNCLFYHNYKNNELPTVQILLNLLRNAYEFEKGSEQELQALKIAENALKQWPCAEPDIIQCSKFPSFNAKKVKKLIYPEWLRIFQNYELSNYISQVQIILNKLHCVLHKNEDQIDYNFGSIDSKFEILERDSKISAVPVLIGDLLSSDIFCQEPESTKFHSNSNIGTSTDQKPLFTWSSLDFDKSNVSSCYSHLHLEDSSQEVFTLRKIVDNLSASNSIIDQKYAVDLSESLDAFQNKSIFTKMLKLPKIIPQNCLDKLLQAIEDADEIVSRKLKYFQDCCDKIMPARSKWLKQAGLWPCITPISLLETLRSTLSFKFGLSVKEYIINYAISITNLQRLHRIRDAITKLDNNRASEELKNLGHENWNPMIHPDWLLLEIDGNFLIRPGQIDVARETIFPTNGKNSVLQMNMGQGKTSCIMPMVAASLADGVNLVRVIVPKPLLTQTILLLQTRLGGLVGRIVKHVPFNRKLSKYQNIAENYLDQLQQIQKVSGIIVTLPEHILSFKLSVNQALSDGRINQSRFMSEAQNWILEKSRDIIDECDEILSIRTQLIYPSGTQKTIDGHPYRWEIVETLLQLVKSHINSLEIKYPQSITISRLVDGGFPLFSFVKAEAEESLISKIVDDICSGRSQIIPKYSSNDQLDIKNFISNVTVSDEVLNKIDLLDIENPINRQALYLLRGLIAHGILTLTLKKRWNVQYGLHPLRDPIAVPYYAKGCPSDQSEWGHPDVAIILTCLAFYFEGISSSQLCQTLKQISQVSDPIQAYNSLIQGNSSLPDSFEDWNNINLEDDLQLNELWRYLGRSIHVINFFLNKFVFPRYAKQFEHKIQATGWDIPACVFSSNTQGTRTVTSLTTGFSGTNDWKRLLPLTISQQDLPSLLHTNAEVLIYLLQKRNLGYYYAANSSGGRISELELLKAITDCKISVFLDAGALIMEMDNQSLVRAWLEIDLTALAAFYFDKDNKPQILYRNGSRVPFHSSTFSDNLENCLVYLDQIHTRGTDLKLPPTACGALTLGPNQTKDVTVQAAMRLRQLGTTQSVKFFAPPEVHQSILNLQGKDSTAILSSVDVVSWLLKQSCHGIEQLLPLYFMQGYDFCNRLQAALTYPNIYDSTSRDRQDFLSVIQPIEDCTLVELYGLKKKYKGISQQISDPDIISLLEKLKEQCKDFIDTGNRYYSASLNEAEHEVEQEREVAYEVEIVQQLQIPTIYYPLTFPGLHKDILNFVMTGKTVTNTNGYESAFDFIGRTSIGKNYKIEKLFTSQKLFVSTEFGRTVNKTKLEQIDHLHRPVHWILWSNISKEAIVIIPEEAEIIIPKLRKDSHPVHLLTYASPVTRKMLIFNDFMHYNLPPLSPTWCAPLWLRIEVGILSGRFYFDFLEYIALLEFLGVREVEGKLSDDKVDAIMHPSDSLFNTLKIKNAQQSFASKPLHFLQEWLALRGRGIDFSHTPMGFICKGRPAQAHHPFFKRLQHNPIYKNPISYKPENSSRENYQMSTKITDQEEYDFLFDFENANDDLNDESSAVDIENLINFSDSE</sequence>
<feature type="domain" description="DUF3645" evidence="8">
    <location>
        <begin position="2314"/>
        <end position="2346"/>
    </location>
</feature>
<evidence type="ECO:0000259" key="9">
    <source>
        <dbReference type="Pfam" id="PF20255"/>
    </source>
</evidence>
<keyword evidence="4" id="KW-0833">Ubl conjugation pathway</keyword>
<dbReference type="HOGENOM" id="CLU_000211_1_0_1"/>
<keyword evidence="3" id="KW-0645">Protease</keyword>
<evidence type="ECO:0000256" key="4">
    <source>
        <dbReference type="ARBA" id="ARBA00022786"/>
    </source>
</evidence>
<dbReference type="PANTHER" id="PTHR13367:SF33">
    <property type="entry name" value="P-LOOP CONTAINING NUCLEOSIDE TRIPHOSPHATE HYDROLASE PROTEIN"/>
    <property type="match status" value="1"/>
</dbReference>
<keyword evidence="6" id="KW-0788">Thiol protease</keyword>
<dbReference type="InterPro" id="IPR022099">
    <property type="entry name" value="DUF3638"/>
</dbReference>
<dbReference type="Proteomes" id="UP000030854">
    <property type="component" value="Unassembled WGS sequence"/>
</dbReference>
<dbReference type="InterPro" id="IPR027417">
    <property type="entry name" value="P-loop_NTPase"/>
</dbReference>
<gene>
    <name evidence="10" type="ORF">EV44_g6099</name>
</gene>
<evidence type="ECO:0000256" key="2">
    <source>
        <dbReference type="ARBA" id="ARBA00012759"/>
    </source>
</evidence>
<feature type="domain" description="DUF6606" evidence="9">
    <location>
        <begin position="11"/>
        <end position="302"/>
    </location>
</feature>
<reference evidence="10 11" key="1">
    <citation type="journal article" date="2014" name="BMC Genomics">
        <title>Adaptive genomic structural variation in the grape powdery mildew pathogen, Erysiphe necator.</title>
        <authorList>
            <person name="Jones L."/>
            <person name="Riaz S."/>
            <person name="Morales-Cruz A."/>
            <person name="Amrine K.C."/>
            <person name="McGuire B."/>
            <person name="Gubler W.D."/>
            <person name="Walker M.A."/>
            <person name="Cantu D."/>
        </authorList>
    </citation>
    <scope>NUCLEOTIDE SEQUENCE [LARGE SCALE GENOMIC DNA]</scope>
    <source>
        <strain evidence="11">c</strain>
    </source>
</reference>
<evidence type="ECO:0000313" key="10">
    <source>
        <dbReference type="EMBL" id="KHJ35285.1"/>
    </source>
</evidence>
<dbReference type="GO" id="GO:0006508">
    <property type="term" value="P:proteolysis"/>
    <property type="evidence" value="ECO:0007669"/>
    <property type="project" value="UniProtKB-KW"/>
</dbReference>
<feature type="domain" description="DUF3638" evidence="7">
    <location>
        <begin position="1974"/>
        <end position="2197"/>
    </location>
</feature>
<evidence type="ECO:0000256" key="5">
    <source>
        <dbReference type="ARBA" id="ARBA00022801"/>
    </source>
</evidence>
<evidence type="ECO:0000313" key="11">
    <source>
        <dbReference type="Proteomes" id="UP000030854"/>
    </source>
</evidence>
<protein>
    <recommendedName>
        <fullName evidence="2">ubiquitinyl hydrolase 1</fullName>
        <ecNumber evidence="2">3.4.19.12</ecNumber>
    </recommendedName>
</protein>
<evidence type="ECO:0000259" key="8">
    <source>
        <dbReference type="Pfam" id="PF12359"/>
    </source>
</evidence>
<accession>A0A0B1PDA0</accession>
<organism evidence="10 11">
    <name type="scientific">Uncinula necator</name>
    <name type="common">Grape powdery mildew</name>
    <dbReference type="NCBI Taxonomy" id="52586"/>
    <lineage>
        <taxon>Eukaryota</taxon>
        <taxon>Fungi</taxon>
        <taxon>Dikarya</taxon>
        <taxon>Ascomycota</taxon>
        <taxon>Pezizomycotina</taxon>
        <taxon>Leotiomycetes</taxon>
        <taxon>Erysiphales</taxon>
        <taxon>Erysiphaceae</taxon>
        <taxon>Erysiphe</taxon>
    </lineage>
</organism>
<keyword evidence="11" id="KW-1185">Reference proteome</keyword>
<dbReference type="STRING" id="52586.A0A0B1PDA0"/>